<dbReference type="OrthoDB" id="1924260at2759"/>
<reference evidence="1" key="1">
    <citation type="submission" date="2021-07" db="EMBL/GenBank/DDBJ databases">
        <authorList>
            <person name="Durling M."/>
        </authorList>
    </citation>
    <scope>NUCLEOTIDE SEQUENCE</scope>
</reference>
<sequence length="228" mass="25573">MDLQPWKQDISNIAFWIVQQSRQISISGSTQQASQLLVPPIDMLGYNQLAQTHACVQSALTSFQAYIQYQTSKTVAVKELYLSQSCLVLTKLQNEVNNFSLGNADAIVIASLILAAQAQDWEQWVVFMEGYSSALKQIKQHTTQTIYPDLLGDPFPPQHNPPPTTIPTIPPPRNLEAMHHQIQTILTAIRATNPLISTETWHHTGFQDLEQLALTLTDALQLQYPLEI</sequence>
<proteinExistence type="predicted"/>
<comment type="caution">
    <text evidence="1">The sequence shown here is derived from an EMBL/GenBank/DDBJ whole genome shotgun (WGS) entry which is preliminary data.</text>
</comment>
<protein>
    <submittedName>
        <fullName evidence="1">Uncharacterized protein</fullName>
    </submittedName>
</protein>
<keyword evidence="2" id="KW-1185">Reference proteome</keyword>
<dbReference type="AlphaFoldDB" id="A0A9N9M1P4"/>
<dbReference type="Proteomes" id="UP000701801">
    <property type="component" value="Unassembled WGS sequence"/>
</dbReference>
<name>A0A9N9M1P4_9HELO</name>
<gene>
    <name evidence="1" type="ORF">HYALB_00005460</name>
</gene>
<accession>A0A9N9M1P4</accession>
<organism evidence="1 2">
    <name type="scientific">Hymenoscyphus albidus</name>
    <dbReference type="NCBI Taxonomy" id="595503"/>
    <lineage>
        <taxon>Eukaryota</taxon>
        <taxon>Fungi</taxon>
        <taxon>Dikarya</taxon>
        <taxon>Ascomycota</taxon>
        <taxon>Pezizomycotina</taxon>
        <taxon>Leotiomycetes</taxon>
        <taxon>Helotiales</taxon>
        <taxon>Helotiaceae</taxon>
        <taxon>Hymenoscyphus</taxon>
    </lineage>
</organism>
<evidence type="ECO:0000313" key="1">
    <source>
        <dbReference type="EMBL" id="CAG8983823.1"/>
    </source>
</evidence>
<dbReference type="EMBL" id="CAJVRM010000742">
    <property type="protein sequence ID" value="CAG8983823.1"/>
    <property type="molecule type" value="Genomic_DNA"/>
</dbReference>
<evidence type="ECO:0000313" key="2">
    <source>
        <dbReference type="Proteomes" id="UP000701801"/>
    </source>
</evidence>